<dbReference type="EMBL" id="JABBGM010000013">
    <property type="protein sequence ID" value="NML95801.1"/>
    <property type="molecule type" value="Genomic_DNA"/>
</dbReference>
<keyword evidence="3" id="KW-1185">Reference proteome</keyword>
<evidence type="ECO:0000313" key="3">
    <source>
        <dbReference type="Proteomes" id="UP000583556"/>
    </source>
</evidence>
<dbReference type="AlphaFoldDB" id="A0A7Y0BSN4"/>
<dbReference type="Proteomes" id="UP000583556">
    <property type="component" value="Unassembled WGS sequence"/>
</dbReference>
<sequence length="110" mass="12054">MGQGAGTAQRKDVPVARSAGPAQSCIPIAQISESRVRDDRTIDFRTSGNRWYRNTLPYPCSGLGFERAFSYETSLSQLCSTDIIRVIQTNPPMTRGACGLGEFQPVELVK</sequence>
<name>A0A7Y0BSN4_9SPHN</name>
<gene>
    <name evidence="2" type="ORF">HHL27_19180</name>
</gene>
<comment type="caution">
    <text evidence="2">The sequence shown here is derived from an EMBL/GenBank/DDBJ whole genome shotgun (WGS) entry which is preliminary data.</text>
</comment>
<proteinExistence type="predicted"/>
<protein>
    <submittedName>
        <fullName evidence="2">Uncharacterized protein</fullName>
    </submittedName>
</protein>
<feature type="region of interest" description="Disordered" evidence="1">
    <location>
        <begin position="1"/>
        <end position="21"/>
    </location>
</feature>
<reference evidence="2 3" key="1">
    <citation type="submission" date="2020-04" db="EMBL/GenBank/DDBJ databases">
        <title>Novosphingobium sp. TW-4 isolated from soil.</title>
        <authorList>
            <person name="Dahal R.H."/>
            <person name="Chaudhary D.K."/>
        </authorList>
    </citation>
    <scope>NUCLEOTIDE SEQUENCE [LARGE SCALE GENOMIC DNA]</scope>
    <source>
        <strain evidence="2 3">TW-4</strain>
    </source>
</reference>
<organism evidence="2 3">
    <name type="scientific">Novosphingobium olei</name>
    <dbReference type="NCBI Taxonomy" id="2728851"/>
    <lineage>
        <taxon>Bacteria</taxon>
        <taxon>Pseudomonadati</taxon>
        <taxon>Pseudomonadota</taxon>
        <taxon>Alphaproteobacteria</taxon>
        <taxon>Sphingomonadales</taxon>
        <taxon>Sphingomonadaceae</taxon>
        <taxon>Novosphingobium</taxon>
    </lineage>
</organism>
<evidence type="ECO:0000313" key="2">
    <source>
        <dbReference type="EMBL" id="NML95801.1"/>
    </source>
</evidence>
<accession>A0A7Y0BSN4</accession>
<evidence type="ECO:0000256" key="1">
    <source>
        <dbReference type="SAM" id="MobiDB-lite"/>
    </source>
</evidence>